<dbReference type="GO" id="GO:0102559">
    <property type="term" value="F:peptide chain release factor N(5)-glutamine methyltransferase activity"/>
    <property type="evidence" value="ECO:0007669"/>
    <property type="project" value="UniProtKB-EC"/>
</dbReference>
<evidence type="ECO:0000256" key="5">
    <source>
        <dbReference type="ARBA" id="ARBA00048391"/>
    </source>
</evidence>
<dbReference type="Gene3D" id="3.40.50.150">
    <property type="entry name" value="Vaccinia Virus protein VP39"/>
    <property type="match status" value="1"/>
</dbReference>
<dbReference type="InterPro" id="IPR004556">
    <property type="entry name" value="HemK-like"/>
</dbReference>
<name>A0A3D8T6Y5_9HELO</name>
<dbReference type="NCBIfam" id="TIGR00536">
    <property type="entry name" value="hemK_fam"/>
    <property type="match status" value="1"/>
</dbReference>
<dbReference type="EMBL" id="PDLN01000001">
    <property type="protein sequence ID" value="RDW94317.1"/>
    <property type="molecule type" value="Genomic_DNA"/>
</dbReference>
<evidence type="ECO:0000256" key="3">
    <source>
        <dbReference type="ARBA" id="ARBA00022679"/>
    </source>
</evidence>
<evidence type="ECO:0000313" key="9">
    <source>
        <dbReference type="Proteomes" id="UP000256328"/>
    </source>
</evidence>
<comment type="caution">
    <text evidence="8">The sequence shown here is derived from an EMBL/GenBank/DDBJ whole genome shotgun (WGS) entry which is preliminary data.</text>
</comment>
<keyword evidence="3" id="KW-0808">Transferase</keyword>
<feature type="domain" description="Methyltransferase small" evidence="7">
    <location>
        <begin position="129"/>
        <end position="233"/>
    </location>
</feature>
<gene>
    <name evidence="8" type="ORF">BP5796_00080</name>
</gene>
<dbReference type="InterPro" id="IPR002052">
    <property type="entry name" value="DNA_methylase_N6_adenine_CS"/>
</dbReference>
<dbReference type="Pfam" id="PF05175">
    <property type="entry name" value="MTS"/>
    <property type="match status" value="1"/>
</dbReference>
<dbReference type="Proteomes" id="UP000256328">
    <property type="component" value="Unassembled WGS sequence"/>
</dbReference>
<comment type="catalytic activity">
    <reaction evidence="5">
        <text>L-glutaminyl-[peptide chain release factor] + S-adenosyl-L-methionine = N(5)-methyl-L-glutaminyl-[peptide chain release factor] + S-adenosyl-L-homocysteine + H(+)</text>
        <dbReference type="Rhea" id="RHEA:42896"/>
        <dbReference type="Rhea" id="RHEA-COMP:10271"/>
        <dbReference type="Rhea" id="RHEA-COMP:10272"/>
        <dbReference type="ChEBI" id="CHEBI:15378"/>
        <dbReference type="ChEBI" id="CHEBI:30011"/>
        <dbReference type="ChEBI" id="CHEBI:57856"/>
        <dbReference type="ChEBI" id="CHEBI:59789"/>
        <dbReference type="ChEBI" id="CHEBI:61891"/>
        <dbReference type="EC" id="2.1.1.297"/>
    </reaction>
</comment>
<dbReference type="CDD" id="cd02440">
    <property type="entry name" value="AdoMet_MTases"/>
    <property type="match status" value="1"/>
</dbReference>
<dbReference type="OrthoDB" id="269872at2759"/>
<evidence type="ECO:0000313" key="8">
    <source>
        <dbReference type="EMBL" id="RDW94317.1"/>
    </source>
</evidence>
<evidence type="ECO:0000256" key="1">
    <source>
        <dbReference type="ARBA" id="ARBA00012771"/>
    </source>
</evidence>
<evidence type="ECO:0000259" key="7">
    <source>
        <dbReference type="Pfam" id="PF05175"/>
    </source>
</evidence>
<reference evidence="8 9" key="1">
    <citation type="journal article" date="2018" name="IMA Fungus">
        <title>IMA Genome-F 9: Draft genome sequence of Annulohypoxylon stygium, Aspergillus mulundensis, Berkeleyomyces basicola (syn. Thielaviopsis basicola), Ceratocystis smalleyi, two Cercospora beticola strains, Coleophoma cylindrospora, Fusarium fracticaudum, Phialophora cf. hyalina, and Morchella septimelata.</title>
        <authorList>
            <person name="Wingfield B.D."/>
            <person name="Bills G.F."/>
            <person name="Dong Y."/>
            <person name="Huang W."/>
            <person name="Nel W.J."/>
            <person name="Swalarsk-Parry B.S."/>
            <person name="Vaghefi N."/>
            <person name="Wilken P.M."/>
            <person name="An Z."/>
            <person name="de Beer Z.W."/>
            <person name="De Vos L."/>
            <person name="Chen L."/>
            <person name="Duong T.A."/>
            <person name="Gao Y."/>
            <person name="Hammerbacher A."/>
            <person name="Kikkert J.R."/>
            <person name="Li Y."/>
            <person name="Li H."/>
            <person name="Li K."/>
            <person name="Li Q."/>
            <person name="Liu X."/>
            <person name="Ma X."/>
            <person name="Naidoo K."/>
            <person name="Pethybridge S.J."/>
            <person name="Sun J."/>
            <person name="Steenkamp E.T."/>
            <person name="van der Nest M.A."/>
            <person name="van Wyk S."/>
            <person name="Wingfield M.J."/>
            <person name="Xiong C."/>
            <person name="Yue Q."/>
            <person name="Zhang X."/>
        </authorList>
    </citation>
    <scope>NUCLEOTIDE SEQUENCE [LARGE SCALE GENOMIC DNA]</scope>
    <source>
        <strain evidence="8 9">BP5796</strain>
    </source>
</reference>
<feature type="region of interest" description="Disordered" evidence="6">
    <location>
        <begin position="367"/>
        <end position="386"/>
    </location>
</feature>
<dbReference type="PROSITE" id="PS00092">
    <property type="entry name" value="N6_MTASE"/>
    <property type="match status" value="1"/>
</dbReference>
<dbReference type="AlphaFoldDB" id="A0A3D8T6Y5"/>
<keyword evidence="9" id="KW-1185">Reference proteome</keyword>
<dbReference type="SUPFAM" id="SSF53335">
    <property type="entry name" value="S-adenosyl-L-methionine-dependent methyltransferases"/>
    <property type="match status" value="1"/>
</dbReference>
<dbReference type="InterPro" id="IPR007848">
    <property type="entry name" value="Small_mtfrase_dom"/>
</dbReference>
<evidence type="ECO:0000256" key="2">
    <source>
        <dbReference type="ARBA" id="ARBA00022603"/>
    </source>
</evidence>
<dbReference type="EC" id="2.1.1.297" evidence="1"/>
<dbReference type="GO" id="GO:0005739">
    <property type="term" value="C:mitochondrion"/>
    <property type="evidence" value="ECO:0007669"/>
    <property type="project" value="TreeGrafter"/>
</dbReference>
<dbReference type="GO" id="GO:0003676">
    <property type="term" value="F:nucleic acid binding"/>
    <property type="evidence" value="ECO:0007669"/>
    <property type="project" value="InterPro"/>
</dbReference>
<dbReference type="Gene3D" id="1.10.8.10">
    <property type="entry name" value="DNA helicase RuvA subunit, C-terminal domain"/>
    <property type="match status" value="1"/>
</dbReference>
<sequence>MPRLSNAVLLRAYGISPLLPLVLRGCRELPSAINELRWLREHVRSENKSRDTRLLSRKLLELCRRRAKGEPLQYLLGTQPFGELEIKCRPGVLIPRPETEAYTTHVAEILLSQHGKGPLEPKTNQNSLESLNVVDFCTGTGCIALLTNSLLSKRFPRVNVIGVDISSHALALANENLAHNLKDLNADKASSRISFEAGNLFSDLKHPSFHSFSPDVVISNPPYISEKGFNTETTRSVRTWEPKLALVPAITLERPDCAPEDIFYQELLETYSTQKSRMMLLEIGDSDQAMRVAKLAVRIGGDCKVQIWRDWPDQEAPPEAPSMVRIEVQDGSKGSLIHRDILVKGLGKARSVLVLWGSYIDLLHPPSADGTDPPESLDWETTWEKD</sequence>
<organism evidence="8 9">
    <name type="scientific">Coleophoma crateriformis</name>
    <dbReference type="NCBI Taxonomy" id="565419"/>
    <lineage>
        <taxon>Eukaryota</taxon>
        <taxon>Fungi</taxon>
        <taxon>Dikarya</taxon>
        <taxon>Ascomycota</taxon>
        <taxon>Pezizomycotina</taxon>
        <taxon>Leotiomycetes</taxon>
        <taxon>Helotiales</taxon>
        <taxon>Dermateaceae</taxon>
        <taxon>Coleophoma</taxon>
    </lineage>
</organism>
<evidence type="ECO:0000256" key="6">
    <source>
        <dbReference type="SAM" id="MobiDB-lite"/>
    </source>
</evidence>
<dbReference type="PANTHER" id="PTHR18895">
    <property type="entry name" value="HEMK METHYLTRANSFERASE"/>
    <property type="match status" value="1"/>
</dbReference>
<keyword evidence="2" id="KW-0489">Methyltransferase</keyword>
<dbReference type="PANTHER" id="PTHR18895:SF74">
    <property type="entry name" value="MTRF1L RELEASE FACTOR GLUTAMINE METHYLTRANSFERASE"/>
    <property type="match status" value="1"/>
</dbReference>
<accession>A0A3D8T6Y5</accession>
<dbReference type="InterPro" id="IPR050320">
    <property type="entry name" value="N5-glutamine_MTase"/>
</dbReference>
<dbReference type="GO" id="GO:0032259">
    <property type="term" value="P:methylation"/>
    <property type="evidence" value="ECO:0007669"/>
    <property type="project" value="UniProtKB-KW"/>
</dbReference>
<proteinExistence type="predicted"/>
<protein>
    <recommendedName>
        <fullName evidence="1">peptide chain release factor N(5)-glutamine methyltransferase</fullName>
        <ecNumber evidence="1">2.1.1.297</ecNumber>
    </recommendedName>
</protein>
<evidence type="ECO:0000256" key="4">
    <source>
        <dbReference type="ARBA" id="ARBA00022691"/>
    </source>
</evidence>
<keyword evidence="4" id="KW-0949">S-adenosyl-L-methionine</keyword>
<dbReference type="InterPro" id="IPR029063">
    <property type="entry name" value="SAM-dependent_MTases_sf"/>
</dbReference>